<dbReference type="InterPro" id="IPR019587">
    <property type="entry name" value="Polyketide_cyclase/dehydratase"/>
</dbReference>
<dbReference type="EMBL" id="LT796768">
    <property type="protein sequence ID" value="SKB04698.1"/>
    <property type="molecule type" value="Genomic_DNA"/>
</dbReference>
<dbReference type="STRING" id="1736691.SAMN06295964_0671"/>
<dbReference type="Gene3D" id="3.30.530.20">
    <property type="match status" value="1"/>
</dbReference>
<dbReference type="Proteomes" id="UP000191040">
    <property type="component" value="Chromosome I"/>
</dbReference>
<keyword evidence="2" id="KW-1185">Reference proteome</keyword>
<sequence>MESRHVSRVIAASPQDVYEFAVAPANLPRWASGLAEADVEVKDDHLVVQSPMGEVRVRFVPRNSFGILDHDVTLPSGATVTNPLRVLAHPDGAEVVFTVRQLDLSDEEFEQDARTIAKDLDALAALLES</sequence>
<dbReference type="InterPro" id="IPR023393">
    <property type="entry name" value="START-like_dom_sf"/>
</dbReference>
<protein>
    <submittedName>
        <fullName evidence="1">Polyketide cyclase / dehydrase and lipid transport</fullName>
    </submittedName>
</protein>
<dbReference type="OrthoDB" id="880456at2"/>
<name>A0A1T4YSZ0_9ACTN</name>
<evidence type="ECO:0000313" key="1">
    <source>
        <dbReference type="EMBL" id="SKB04698.1"/>
    </source>
</evidence>
<dbReference type="RefSeq" id="WP_078701259.1">
    <property type="nucleotide sequence ID" value="NZ_LT796768.1"/>
</dbReference>
<reference evidence="2" key="1">
    <citation type="submission" date="2017-02" db="EMBL/GenBank/DDBJ databases">
        <authorList>
            <person name="Varghese N."/>
            <person name="Submissions S."/>
        </authorList>
    </citation>
    <scope>NUCLEOTIDE SEQUENCE [LARGE SCALE GENOMIC DNA]</scope>
    <source>
        <strain evidence="2">9H-4</strain>
    </source>
</reference>
<organism evidence="1 2">
    <name type="scientific">Aeromicrobium choanae</name>
    <dbReference type="NCBI Taxonomy" id="1736691"/>
    <lineage>
        <taxon>Bacteria</taxon>
        <taxon>Bacillati</taxon>
        <taxon>Actinomycetota</taxon>
        <taxon>Actinomycetes</taxon>
        <taxon>Propionibacteriales</taxon>
        <taxon>Nocardioidaceae</taxon>
        <taxon>Aeromicrobium</taxon>
    </lineage>
</organism>
<accession>A0A1T4YSZ0</accession>
<dbReference type="Pfam" id="PF10604">
    <property type="entry name" value="Polyketide_cyc2"/>
    <property type="match status" value="1"/>
</dbReference>
<proteinExistence type="predicted"/>
<evidence type="ECO:0000313" key="2">
    <source>
        <dbReference type="Proteomes" id="UP000191040"/>
    </source>
</evidence>
<gene>
    <name evidence="1" type="ORF">SAMN06295964_0671</name>
</gene>
<dbReference type="SUPFAM" id="SSF55961">
    <property type="entry name" value="Bet v1-like"/>
    <property type="match status" value="1"/>
</dbReference>
<dbReference type="AlphaFoldDB" id="A0A1T4YSZ0"/>